<evidence type="ECO:0000256" key="1">
    <source>
        <dbReference type="ARBA" id="ARBA00022553"/>
    </source>
</evidence>
<dbReference type="GeneID" id="82191911"/>
<dbReference type="GO" id="GO:0005829">
    <property type="term" value="C:cytosol"/>
    <property type="evidence" value="ECO:0007669"/>
    <property type="project" value="TreeGrafter"/>
</dbReference>
<evidence type="ECO:0000259" key="10">
    <source>
        <dbReference type="PROSITE" id="PS51755"/>
    </source>
</evidence>
<feature type="DNA-binding region" description="OmpR/PhoB-type" evidence="7">
    <location>
        <begin position="208"/>
        <end position="307"/>
    </location>
</feature>
<comment type="caution">
    <text evidence="11">The sequence shown here is derived from an EMBL/GenBank/DDBJ whole genome shotgun (WGS) entry which is preliminary data.</text>
</comment>
<evidence type="ECO:0000256" key="4">
    <source>
        <dbReference type="ARBA" id="ARBA00023125"/>
    </source>
</evidence>
<evidence type="ECO:0000256" key="2">
    <source>
        <dbReference type="ARBA" id="ARBA00023012"/>
    </source>
</evidence>
<dbReference type="GO" id="GO:0000976">
    <property type="term" value="F:transcription cis-regulatory region binding"/>
    <property type="evidence" value="ECO:0007669"/>
    <property type="project" value="TreeGrafter"/>
</dbReference>
<dbReference type="GO" id="GO:0006355">
    <property type="term" value="P:regulation of DNA-templated transcription"/>
    <property type="evidence" value="ECO:0007669"/>
    <property type="project" value="InterPro"/>
</dbReference>
<evidence type="ECO:0000313" key="12">
    <source>
        <dbReference type="Proteomes" id="UP000308978"/>
    </source>
</evidence>
<dbReference type="InterPro" id="IPR021796">
    <property type="entry name" value="Tll0287-like_dom"/>
</dbReference>
<dbReference type="InterPro" id="IPR001867">
    <property type="entry name" value="OmpR/PhoB-type_DNA-bd"/>
</dbReference>
<dbReference type="SMART" id="SM00862">
    <property type="entry name" value="Trans_reg_C"/>
    <property type="match status" value="1"/>
</dbReference>
<keyword evidence="5" id="KW-0804">Transcription</keyword>
<dbReference type="SUPFAM" id="SSF46894">
    <property type="entry name" value="C-terminal effector domain of the bipartite response regulators"/>
    <property type="match status" value="1"/>
</dbReference>
<dbReference type="Gene3D" id="1.10.10.10">
    <property type="entry name" value="Winged helix-like DNA-binding domain superfamily/Winged helix DNA-binding domain"/>
    <property type="match status" value="1"/>
</dbReference>
<dbReference type="AlphaFoldDB" id="A0A4S4G3C5"/>
<dbReference type="PROSITE" id="PS50110">
    <property type="entry name" value="RESPONSE_REGULATORY"/>
    <property type="match status" value="1"/>
</dbReference>
<dbReference type="InterPro" id="IPR039420">
    <property type="entry name" value="WalR-like"/>
</dbReference>
<keyword evidence="8" id="KW-0812">Transmembrane</keyword>
<sequence length="308" mass="33920">MDATRKPPSLRTLSLRVAVVIAVIVGAAGAVYLVWCDGAEQCEVETKVLAEACTLNKQMTAAWDYIDDAQTAINTDKDGSYDFKNVYCAVAGKGIARRFTQTSDGYVIRYVRENPRTGTDAPDGFEQRALNHFTVGGSTEYYEMSETNGAPVLMLTAKGDIVDKKIGFHAGADDYMVKPFNDEELLLRIEALLRRRGRGERATPSAVGQTVVVGAMTIDPRRCEVAVDGRVVALTPKEFQIVATMAESPGKVFTREDLIELVWGREYDAASVSIPVYIRRIREKVEADPSNPLYVQTVWGFGYRLGGE</sequence>
<comment type="caution">
    <text evidence="6">Lacks conserved residue(s) required for the propagation of feature annotation.</text>
</comment>
<dbReference type="InterPro" id="IPR001789">
    <property type="entry name" value="Sig_transdc_resp-reg_receiver"/>
</dbReference>
<evidence type="ECO:0000256" key="5">
    <source>
        <dbReference type="ARBA" id="ARBA00023163"/>
    </source>
</evidence>
<dbReference type="Proteomes" id="UP000308978">
    <property type="component" value="Unassembled WGS sequence"/>
</dbReference>
<evidence type="ECO:0000256" key="6">
    <source>
        <dbReference type="PROSITE-ProRule" id="PRU00169"/>
    </source>
</evidence>
<dbReference type="Gene3D" id="6.10.250.690">
    <property type="match status" value="1"/>
</dbReference>
<keyword evidence="8" id="KW-0472">Membrane</keyword>
<feature type="domain" description="Response regulatory" evidence="9">
    <location>
        <begin position="1"/>
        <end position="193"/>
    </location>
</feature>
<dbReference type="InterPro" id="IPR036388">
    <property type="entry name" value="WH-like_DNA-bd_sf"/>
</dbReference>
<dbReference type="CDD" id="cd00383">
    <property type="entry name" value="trans_reg_C"/>
    <property type="match status" value="1"/>
</dbReference>
<dbReference type="Pfam" id="PF11845">
    <property type="entry name" value="Tll0287-like"/>
    <property type="match status" value="1"/>
</dbReference>
<keyword evidence="3" id="KW-0805">Transcription regulation</keyword>
<feature type="transmembrane region" description="Helical" evidence="8">
    <location>
        <begin position="12"/>
        <end position="35"/>
    </location>
</feature>
<reference evidence="11 12" key="1">
    <citation type="submission" date="2019-04" db="EMBL/GenBank/DDBJ databases">
        <title>Microbes associate with the intestines of laboratory mice.</title>
        <authorList>
            <person name="Navarre W."/>
            <person name="Wong E."/>
            <person name="Huang K.C."/>
            <person name="Tropini C."/>
            <person name="Ng K."/>
            <person name="Yu B."/>
        </authorList>
    </citation>
    <scope>NUCLEOTIDE SEQUENCE [LARGE SCALE GENOMIC DNA]</scope>
    <source>
        <strain evidence="11 12">NM80_B27</strain>
    </source>
</reference>
<dbReference type="PANTHER" id="PTHR48111:SF1">
    <property type="entry name" value="TWO-COMPONENT RESPONSE REGULATOR ORR33"/>
    <property type="match status" value="1"/>
</dbReference>
<feature type="domain" description="OmpR/PhoB-type" evidence="10">
    <location>
        <begin position="208"/>
        <end position="307"/>
    </location>
</feature>
<dbReference type="FunFam" id="1.10.10.10:FF:000018">
    <property type="entry name" value="DNA-binding response regulator ResD"/>
    <property type="match status" value="1"/>
</dbReference>
<dbReference type="PROSITE" id="PS51755">
    <property type="entry name" value="OMPR_PHOB"/>
    <property type="match status" value="1"/>
</dbReference>
<evidence type="ECO:0000313" key="11">
    <source>
        <dbReference type="EMBL" id="THG37022.1"/>
    </source>
</evidence>
<dbReference type="GO" id="GO:0032993">
    <property type="term" value="C:protein-DNA complex"/>
    <property type="evidence" value="ECO:0007669"/>
    <property type="project" value="TreeGrafter"/>
</dbReference>
<proteinExistence type="predicted"/>
<keyword evidence="1" id="KW-0597">Phosphoprotein</keyword>
<dbReference type="PANTHER" id="PTHR48111">
    <property type="entry name" value="REGULATOR OF RPOS"/>
    <property type="match status" value="1"/>
</dbReference>
<dbReference type="InterPro" id="IPR016032">
    <property type="entry name" value="Sig_transdc_resp-reg_C-effctor"/>
</dbReference>
<dbReference type="EMBL" id="SSTJ01000008">
    <property type="protein sequence ID" value="THG37022.1"/>
    <property type="molecule type" value="Genomic_DNA"/>
</dbReference>
<keyword evidence="8" id="KW-1133">Transmembrane helix</keyword>
<accession>A0A4S4G3C5</accession>
<evidence type="ECO:0000256" key="8">
    <source>
        <dbReference type="SAM" id="Phobius"/>
    </source>
</evidence>
<name>A0A4S4G3C5_9ACTN</name>
<keyword evidence="4 7" id="KW-0238">DNA-binding</keyword>
<keyword evidence="2" id="KW-0902">Two-component regulatory system</keyword>
<dbReference type="InterPro" id="IPR011006">
    <property type="entry name" value="CheY-like_superfamily"/>
</dbReference>
<organism evidence="11 12">
    <name type="scientific">Adlercreutzia caecimuris</name>
    <dbReference type="NCBI Taxonomy" id="671266"/>
    <lineage>
        <taxon>Bacteria</taxon>
        <taxon>Bacillati</taxon>
        <taxon>Actinomycetota</taxon>
        <taxon>Coriobacteriia</taxon>
        <taxon>Eggerthellales</taxon>
        <taxon>Eggerthellaceae</taxon>
        <taxon>Adlercreutzia</taxon>
    </lineage>
</organism>
<gene>
    <name evidence="11" type="ORF">E5986_07180</name>
</gene>
<dbReference type="GO" id="GO:0000156">
    <property type="term" value="F:phosphorelay response regulator activity"/>
    <property type="evidence" value="ECO:0007669"/>
    <property type="project" value="TreeGrafter"/>
</dbReference>
<protein>
    <submittedName>
        <fullName evidence="11">DUF3365 domain-containing protein</fullName>
    </submittedName>
</protein>
<dbReference type="Pfam" id="PF00486">
    <property type="entry name" value="Trans_reg_C"/>
    <property type="match status" value="1"/>
</dbReference>
<dbReference type="SUPFAM" id="SSF52172">
    <property type="entry name" value="CheY-like"/>
    <property type="match status" value="1"/>
</dbReference>
<evidence type="ECO:0000256" key="3">
    <source>
        <dbReference type="ARBA" id="ARBA00023015"/>
    </source>
</evidence>
<evidence type="ECO:0000256" key="7">
    <source>
        <dbReference type="PROSITE-ProRule" id="PRU01091"/>
    </source>
</evidence>
<dbReference type="RefSeq" id="WP_016310384.1">
    <property type="nucleotide sequence ID" value="NZ_SSTJ01000008.1"/>
</dbReference>
<evidence type="ECO:0000259" key="9">
    <source>
        <dbReference type="PROSITE" id="PS50110"/>
    </source>
</evidence>